<evidence type="ECO:0000256" key="1">
    <source>
        <dbReference type="SAM" id="SignalP"/>
    </source>
</evidence>
<sequence length="266" mass="30237">MWKVLIFLSYFFVLSSSYTFGDVCGGLKYGNSVHFQANPDSNLTLRFQSTGKNCSSNGETDVEHFYILQLGFDAANKRLYYSFGPDIEPDVINSTDYTLSQPYKDLLDVEIVFMEYSSYAVIINGKSIVVISSPYGYFPVNCIYIHGDDIKLNYYWIEGNEYCPDRVLDKPDPSRYVWTTTPTTTTTTIPPFPDHFPPSGWPECNLPFCYPSMEFPCPKACYSGGPYYCPPNCYEMPGRGYYPPPVYPPCNMRQLPSCLPIPPDRG</sequence>
<keyword evidence="5" id="KW-1185">Reference proteome</keyword>
<name>A0A1I7SX98_BURXY</name>
<evidence type="ECO:0000313" key="6">
    <source>
        <dbReference type="WBParaSite" id="BXY_1768200.1"/>
    </source>
</evidence>
<keyword evidence="1" id="KW-0732">Signal</keyword>
<gene>
    <name evidence="2" type="ORF">BXYJ_LOCUS4773</name>
</gene>
<feature type="chain" id="PRO_5036022303" evidence="1">
    <location>
        <begin position="18"/>
        <end position="266"/>
    </location>
</feature>
<dbReference type="AlphaFoldDB" id="A0A1I7SX98"/>
<evidence type="ECO:0000313" key="4">
    <source>
        <dbReference type="Proteomes" id="UP000095284"/>
    </source>
</evidence>
<dbReference type="Proteomes" id="UP000095284">
    <property type="component" value="Unplaced"/>
</dbReference>
<evidence type="ECO:0000313" key="3">
    <source>
        <dbReference type="EMBL" id="CAG9100274.1"/>
    </source>
</evidence>
<dbReference type="Proteomes" id="UP000659654">
    <property type="component" value="Unassembled WGS sequence"/>
</dbReference>
<feature type="signal peptide" evidence="1">
    <location>
        <begin position="1"/>
        <end position="17"/>
    </location>
</feature>
<dbReference type="Proteomes" id="UP000582659">
    <property type="component" value="Unassembled WGS sequence"/>
</dbReference>
<reference evidence="3" key="2">
    <citation type="submission" date="2020-08" db="EMBL/GenBank/DDBJ databases">
        <authorList>
            <person name="Kikuchi T."/>
        </authorList>
    </citation>
    <scope>NUCLEOTIDE SEQUENCE</scope>
    <source>
        <strain evidence="2">Ka4C1</strain>
    </source>
</reference>
<proteinExistence type="predicted"/>
<evidence type="ECO:0000313" key="5">
    <source>
        <dbReference type="Proteomes" id="UP000659654"/>
    </source>
</evidence>
<organism evidence="4 6">
    <name type="scientific">Bursaphelenchus xylophilus</name>
    <name type="common">Pinewood nematode worm</name>
    <name type="synonym">Aphelenchoides xylophilus</name>
    <dbReference type="NCBI Taxonomy" id="6326"/>
    <lineage>
        <taxon>Eukaryota</taxon>
        <taxon>Metazoa</taxon>
        <taxon>Ecdysozoa</taxon>
        <taxon>Nematoda</taxon>
        <taxon>Chromadorea</taxon>
        <taxon>Rhabditida</taxon>
        <taxon>Tylenchina</taxon>
        <taxon>Tylenchomorpha</taxon>
        <taxon>Aphelenchoidea</taxon>
        <taxon>Aphelenchoididae</taxon>
        <taxon>Bursaphelenchus</taxon>
    </lineage>
</organism>
<accession>A0A1I7SX98</accession>
<dbReference type="EMBL" id="CAJFDI010000002">
    <property type="protein sequence ID" value="CAD5216914.1"/>
    <property type="molecule type" value="Genomic_DNA"/>
</dbReference>
<evidence type="ECO:0000313" key="2">
    <source>
        <dbReference type="EMBL" id="CAD5216914.1"/>
    </source>
</evidence>
<reference evidence="6" key="1">
    <citation type="submission" date="2016-11" db="UniProtKB">
        <authorList>
            <consortium name="WormBaseParasite"/>
        </authorList>
    </citation>
    <scope>IDENTIFICATION</scope>
</reference>
<dbReference type="EMBL" id="CAJFCV020000002">
    <property type="protein sequence ID" value="CAG9100274.1"/>
    <property type="molecule type" value="Genomic_DNA"/>
</dbReference>
<dbReference type="SMR" id="A0A1I7SX98"/>
<dbReference type="WBParaSite" id="BXY_1768200.1">
    <property type="protein sequence ID" value="BXY_1768200.1"/>
    <property type="gene ID" value="BXY_1768200"/>
</dbReference>
<protein>
    <submittedName>
        <fullName evidence="2">(pine wood nematode) hypothetical protein</fullName>
    </submittedName>
</protein>